<dbReference type="Proteomes" id="UP000499080">
    <property type="component" value="Unassembled WGS sequence"/>
</dbReference>
<accession>A0A4Y2ARN7</accession>
<sequence>MCHVVLASNPVCEQRKCNNRISQHQVFSASFSEKAFFAEFLSLQNRVFEKGICISVRGSFAMLDFEVIVLKSLDPMSYLTFRLSKTQKPSQGSTISPEKKFPSIEAVMEMLYRINNG</sequence>
<protein>
    <submittedName>
        <fullName evidence="1">Uncharacterized protein</fullName>
    </submittedName>
</protein>
<name>A0A4Y2ARN7_ARAVE</name>
<proteinExistence type="predicted"/>
<gene>
    <name evidence="1" type="ORF">AVEN_263634_1</name>
</gene>
<evidence type="ECO:0000313" key="2">
    <source>
        <dbReference type="Proteomes" id="UP000499080"/>
    </source>
</evidence>
<dbReference type="AlphaFoldDB" id="A0A4Y2ARN7"/>
<keyword evidence="2" id="KW-1185">Reference proteome</keyword>
<organism evidence="1 2">
    <name type="scientific">Araneus ventricosus</name>
    <name type="common">Orbweaver spider</name>
    <name type="synonym">Epeira ventricosa</name>
    <dbReference type="NCBI Taxonomy" id="182803"/>
    <lineage>
        <taxon>Eukaryota</taxon>
        <taxon>Metazoa</taxon>
        <taxon>Ecdysozoa</taxon>
        <taxon>Arthropoda</taxon>
        <taxon>Chelicerata</taxon>
        <taxon>Arachnida</taxon>
        <taxon>Araneae</taxon>
        <taxon>Araneomorphae</taxon>
        <taxon>Entelegynae</taxon>
        <taxon>Araneoidea</taxon>
        <taxon>Araneidae</taxon>
        <taxon>Araneus</taxon>
    </lineage>
</organism>
<evidence type="ECO:0000313" key="1">
    <source>
        <dbReference type="EMBL" id="GBL82533.1"/>
    </source>
</evidence>
<dbReference type="EMBL" id="BGPR01000029">
    <property type="protein sequence ID" value="GBL82533.1"/>
    <property type="molecule type" value="Genomic_DNA"/>
</dbReference>
<comment type="caution">
    <text evidence="1">The sequence shown here is derived from an EMBL/GenBank/DDBJ whole genome shotgun (WGS) entry which is preliminary data.</text>
</comment>
<reference evidence="1 2" key="1">
    <citation type="journal article" date="2019" name="Sci. Rep.">
        <title>Orb-weaving spider Araneus ventricosus genome elucidates the spidroin gene catalogue.</title>
        <authorList>
            <person name="Kono N."/>
            <person name="Nakamura H."/>
            <person name="Ohtoshi R."/>
            <person name="Moran D.A.P."/>
            <person name="Shinohara A."/>
            <person name="Yoshida Y."/>
            <person name="Fujiwara M."/>
            <person name="Mori M."/>
            <person name="Tomita M."/>
            <person name="Arakawa K."/>
        </authorList>
    </citation>
    <scope>NUCLEOTIDE SEQUENCE [LARGE SCALE GENOMIC DNA]</scope>
</reference>